<comment type="caution">
    <text evidence="1">The sequence shown here is derived from an EMBL/GenBank/DDBJ whole genome shotgun (WGS) entry which is preliminary data.</text>
</comment>
<organism evidence="1 2">
    <name type="scientific">Thanatephorus cucumeris (strain AG1-IA)</name>
    <name type="common">Rice sheath blight fungus</name>
    <name type="synonym">Rhizoctonia solani</name>
    <dbReference type="NCBI Taxonomy" id="983506"/>
    <lineage>
        <taxon>Eukaryota</taxon>
        <taxon>Fungi</taxon>
        <taxon>Dikarya</taxon>
        <taxon>Basidiomycota</taxon>
        <taxon>Agaricomycotina</taxon>
        <taxon>Agaricomycetes</taxon>
        <taxon>Cantharellales</taxon>
        <taxon>Ceratobasidiaceae</taxon>
        <taxon>Rhizoctonia</taxon>
        <taxon>Rhizoctonia solani AG-1</taxon>
    </lineage>
</organism>
<name>L8WLC0_THACA</name>
<reference evidence="1 2" key="1">
    <citation type="journal article" date="2013" name="Nat. Commun.">
        <title>The evolution and pathogenic mechanisms of the rice sheath blight pathogen.</title>
        <authorList>
            <person name="Zheng A."/>
            <person name="Lin R."/>
            <person name="Xu L."/>
            <person name="Qin P."/>
            <person name="Tang C."/>
            <person name="Ai P."/>
            <person name="Zhang D."/>
            <person name="Liu Y."/>
            <person name="Sun Z."/>
            <person name="Feng H."/>
            <person name="Wang Y."/>
            <person name="Chen Y."/>
            <person name="Liang X."/>
            <person name="Fu R."/>
            <person name="Li Q."/>
            <person name="Zhang J."/>
            <person name="Yu X."/>
            <person name="Xie Z."/>
            <person name="Ding L."/>
            <person name="Guan P."/>
            <person name="Tang J."/>
            <person name="Liang Y."/>
            <person name="Wang S."/>
            <person name="Deng Q."/>
            <person name="Li S."/>
            <person name="Zhu J."/>
            <person name="Wang L."/>
            <person name="Liu H."/>
            <person name="Li P."/>
        </authorList>
    </citation>
    <scope>NUCLEOTIDE SEQUENCE [LARGE SCALE GENOMIC DNA]</scope>
    <source>
        <strain evidence="2">AG-1 IA</strain>
    </source>
</reference>
<dbReference type="Proteomes" id="UP000011668">
    <property type="component" value="Unassembled WGS sequence"/>
</dbReference>
<accession>L8WLC0</accession>
<dbReference type="AlphaFoldDB" id="L8WLC0"/>
<evidence type="ECO:0000313" key="2">
    <source>
        <dbReference type="Proteomes" id="UP000011668"/>
    </source>
</evidence>
<evidence type="ECO:0000313" key="1">
    <source>
        <dbReference type="EMBL" id="ELU38725.1"/>
    </source>
</evidence>
<keyword evidence="2" id="KW-1185">Reference proteome</keyword>
<protein>
    <submittedName>
        <fullName evidence="1">Uncharacterized protein</fullName>
    </submittedName>
</protein>
<proteinExistence type="predicted"/>
<dbReference type="EMBL" id="AFRT01002068">
    <property type="protein sequence ID" value="ELU38725.1"/>
    <property type="molecule type" value="Genomic_DNA"/>
</dbReference>
<dbReference type="HOGENOM" id="CLU_1741809_0_0_1"/>
<sequence length="150" mass="16905">MSMSMTMTMSVRPRVVCCTPGSGLVSSSSPGACIVSSNSSSSVVPSSSSTCSSPSLVPSLLVRRTRSPILKRWWGPILKRRRTRPTIEHRAGRTVVEPRTGTRARTRRRTRSPIKRIVPRIKRLLTSVKRRRGRAGRCYCRYSRRRHCLP</sequence>
<gene>
    <name evidence="1" type="ORF">AG1IA_07245</name>
</gene>